<proteinExistence type="inferred from homology"/>
<dbReference type="Proteomes" id="UP000307440">
    <property type="component" value="Unassembled WGS sequence"/>
</dbReference>
<dbReference type="InterPro" id="IPR050131">
    <property type="entry name" value="Peptidase_S8_subtilisin-like"/>
</dbReference>
<dbReference type="GO" id="GO:0004252">
    <property type="term" value="F:serine-type endopeptidase activity"/>
    <property type="evidence" value="ECO:0007669"/>
    <property type="project" value="UniProtKB-UniRule"/>
</dbReference>
<dbReference type="PANTHER" id="PTHR43806">
    <property type="entry name" value="PEPTIDASE S8"/>
    <property type="match status" value="1"/>
</dbReference>
<dbReference type="InterPro" id="IPR036852">
    <property type="entry name" value="Peptidase_S8/S53_dom_sf"/>
</dbReference>
<dbReference type="SUPFAM" id="SSF52743">
    <property type="entry name" value="Subtilisin-like"/>
    <property type="match status" value="1"/>
</dbReference>
<evidence type="ECO:0000259" key="7">
    <source>
        <dbReference type="Pfam" id="PF00082"/>
    </source>
</evidence>
<dbReference type="Pfam" id="PF06280">
    <property type="entry name" value="fn3_5"/>
    <property type="match status" value="1"/>
</dbReference>
<dbReference type="PRINTS" id="PR00723">
    <property type="entry name" value="SUBTILISIN"/>
</dbReference>
<dbReference type="Gene3D" id="3.40.50.200">
    <property type="entry name" value="Peptidase S8/S53 domain"/>
    <property type="match status" value="2"/>
</dbReference>
<accession>A0A5C3KGB8</accession>
<feature type="active site" description="Charge relay system" evidence="6">
    <location>
        <position position="533"/>
    </location>
</feature>
<reference evidence="9 10" key="1">
    <citation type="journal article" date="2019" name="Nat. Ecol. Evol.">
        <title>Megaphylogeny resolves global patterns of mushroom evolution.</title>
        <authorList>
            <person name="Varga T."/>
            <person name="Krizsan K."/>
            <person name="Foldi C."/>
            <person name="Dima B."/>
            <person name="Sanchez-Garcia M."/>
            <person name="Sanchez-Ramirez S."/>
            <person name="Szollosi G.J."/>
            <person name="Szarkandi J.G."/>
            <person name="Papp V."/>
            <person name="Albert L."/>
            <person name="Andreopoulos W."/>
            <person name="Angelini C."/>
            <person name="Antonin V."/>
            <person name="Barry K.W."/>
            <person name="Bougher N.L."/>
            <person name="Buchanan P."/>
            <person name="Buyck B."/>
            <person name="Bense V."/>
            <person name="Catcheside P."/>
            <person name="Chovatia M."/>
            <person name="Cooper J."/>
            <person name="Damon W."/>
            <person name="Desjardin D."/>
            <person name="Finy P."/>
            <person name="Geml J."/>
            <person name="Haridas S."/>
            <person name="Hughes K."/>
            <person name="Justo A."/>
            <person name="Karasinski D."/>
            <person name="Kautmanova I."/>
            <person name="Kiss B."/>
            <person name="Kocsube S."/>
            <person name="Kotiranta H."/>
            <person name="LaButti K.M."/>
            <person name="Lechner B.E."/>
            <person name="Liimatainen K."/>
            <person name="Lipzen A."/>
            <person name="Lukacs Z."/>
            <person name="Mihaltcheva S."/>
            <person name="Morgado L.N."/>
            <person name="Niskanen T."/>
            <person name="Noordeloos M.E."/>
            <person name="Ohm R.A."/>
            <person name="Ortiz-Santana B."/>
            <person name="Ovrebo C."/>
            <person name="Racz N."/>
            <person name="Riley R."/>
            <person name="Savchenko A."/>
            <person name="Shiryaev A."/>
            <person name="Soop K."/>
            <person name="Spirin V."/>
            <person name="Szebenyi C."/>
            <person name="Tomsovsky M."/>
            <person name="Tulloss R.E."/>
            <person name="Uehling J."/>
            <person name="Grigoriev I.V."/>
            <person name="Vagvolgyi C."/>
            <person name="Papp T."/>
            <person name="Martin F.M."/>
            <person name="Miettinen O."/>
            <person name="Hibbett D.S."/>
            <person name="Nagy L.G."/>
        </authorList>
    </citation>
    <scope>NUCLEOTIDE SEQUENCE [LARGE SCALE GENOMIC DNA]</scope>
    <source>
        <strain evidence="9 10">CBS 121175</strain>
    </source>
</reference>
<keyword evidence="10" id="KW-1185">Reference proteome</keyword>
<evidence type="ECO:0000256" key="1">
    <source>
        <dbReference type="ARBA" id="ARBA00011073"/>
    </source>
</evidence>
<gene>
    <name evidence="9" type="ORF">FA15DRAFT_660403</name>
</gene>
<keyword evidence="4 6" id="KW-0378">Hydrolase</keyword>
<dbReference type="PROSITE" id="PS51892">
    <property type="entry name" value="SUBTILASE"/>
    <property type="match status" value="1"/>
</dbReference>
<dbReference type="GO" id="GO:0006508">
    <property type="term" value="P:proteolysis"/>
    <property type="evidence" value="ECO:0007669"/>
    <property type="project" value="UniProtKB-KW"/>
</dbReference>
<dbReference type="EMBL" id="ML210376">
    <property type="protein sequence ID" value="TFK18825.1"/>
    <property type="molecule type" value="Genomic_DNA"/>
</dbReference>
<dbReference type="OrthoDB" id="206201at2759"/>
<dbReference type="InterPro" id="IPR000209">
    <property type="entry name" value="Peptidase_S8/S53_dom"/>
</dbReference>
<dbReference type="STRING" id="230819.A0A5C3KGB8"/>
<keyword evidence="3" id="KW-0732">Signal</keyword>
<feature type="domain" description="Peptidase S8/S53" evidence="7">
    <location>
        <begin position="199"/>
        <end position="311"/>
    </location>
</feature>
<dbReference type="GO" id="GO:0005615">
    <property type="term" value="C:extracellular space"/>
    <property type="evidence" value="ECO:0007669"/>
    <property type="project" value="TreeGrafter"/>
</dbReference>
<dbReference type="PANTHER" id="PTHR43806:SF66">
    <property type="entry name" value="SERIN ENDOPEPTIDASE"/>
    <property type="match status" value="1"/>
</dbReference>
<dbReference type="InterPro" id="IPR010435">
    <property type="entry name" value="C5a/SBT2-like_Fn3"/>
</dbReference>
<feature type="active site" description="Charge relay system" evidence="6">
    <location>
        <position position="208"/>
    </location>
</feature>
<evidence type="ECO:0000313" key="9">
    <source>
        <dbReference type="EMBL" id="TFK18825.1"/>
    </source>
</evidence>
<protein>
    <submittedName>
        <fullName evidence="9">Subtilisin-like protein</fullName>
    </submittedName>
</protein>
<dbReference type="GO" id="GO:0016020">
    <property type="term" value="C:membrane"/>
    <property type="evidence" value="ECO:0007669"/>
    <property type="project" value="InterPro"/>
</dbReference>
<keyword evidence="2 6" id="KW-0645">Protease</keyword>
<evidence type="ECO:0000256" key="3">
    <source>
        <dbReference type="ARBA" id="ARBA00022729"/>
    </source>
</evidence>
<evidence type="ECO:0000313" key="10">
    <source>
        <dbReference type="Proteomes" id="UP000307440"/>
    </source>
</evidence>
<evidence type="ECO:0000259" key="8">
    <source>
        <dbReference type="Pfam" id="PF06280"/>
    </source>
</evidence>
<evidence type="ECO:0000256" key="5">
    <source>
        <dbReference type="ARBA" id="ARBA00022825"/>
    </source>
</evidence>
<evidence type="ECO:0000256" key="6">
    <source>
        <dbReference type="PROSITE-ProRule" id="PRU01240"/>
    </source>
</evidence>
<dbReference type="AlphaFoldDB" id="A0A5C3KGB8"/>
<organism evidence="9 10">
    <name type="scientific">Coprinopsis marcescibilis</name>
    <name type="common">Agaric fungus</name>
    <name type="synonym">Psathyrella marcescibilis</name>
    <dbReference type="NCBI Taxonomy" id="230819"/>
    <lineage>
        <taxon>Eukaryota</taxon>
        <taxon>Fungi</taxon>
        <taxon>Dikarya</taxon>
        <taxon>Basidiomycota</taxon>
        <taxon>Agaricomycotina</taxon>
        <taxon>Agaricomycetes</taxon>
        <taxon>Agaricomycetidae</taxon>
        <taxon>Agaricales</taxon>
        <taxon>Agaricineae</taxon>
        <taxon>Psathyrellaceae</taxon>
        <taxon>Coprinopsis</taxon>
    </lineage>
</organism>
<name>A0A5C3KGB8_COPMA</name>
<dbReference type="InterPro" id="IPR015500">
    <property type="entry name" value="Peptidase_S8_subtilisin-rel"/>
</dbReference>
<comment type="similarity">
    <text evidence="1 6">Belongs to the peptidase S8 family.</text>
</comment>
<evidence type="ECO:0000256" key="4">
    <source>
        <dbReference type="ARBA" id="ARBA00022801"/>
    </source>
</evidence>
<evidence type="ECO:0000256" key="2">
    <source>
        <dbReference type="ARBA" id="ARBA00022670"/>
    </source>
</evidence>
<sequence>MPASDIWKPMDSRLLDCWDCLITLVLYFLDVRTTFAAFPILPLRRSLDDHIILNKFIFEVESEANTPNERFLTRDLDVVYSRLRARQVSFEIIEQFDEPDFFVGASVIIHIRLFCTLNKYSTYCANCVEQSADDVAILENLPGIKAIYPVRRYEQPSTVMGHSLNVRGLGANDPKIISIGEAPHILTGVDKVHARGHFGKGIKIGIIDTGRPTPLLCKGVAYYHPSLGGGFGPGHKVEVGFDFVGDDFDGPNTPYPDNDPLDICNGHGTHVAGIVGTDPGNELNITGVAHEATLGAYRVFGCNKFGYTQDDMSMDGPIPLSRLSPVGLQKVAKSKPLIIVDCQGSIGCWFAASPSSGINVISVGGVENFSSSVFPLRTAKLQGTDQLSVIYFSFIPLPIAGEWPIYVTSNDTTIIDDACDPLPEDTPDLSYDRNGLSSVTLGNYTVALIDARDGQHLVDRYLAGDDIGLLPSSRRCTLPQHIGWIGGHFFYVSFFLRLLDSPLNFPIYSAPVSHIVAPYPRQLGSWEVMSGTSTASAYAADAAALYLAMKGKRYKLSHTAAGTALTIQADSNSPELGPVPLSDAAARVTIVPSEFTLAAGCTREVVVSVKPPAGVVASRFSVYSGFIHISSPGENHRVTYLGLAAFLKDKRVLDDYDEWSKKRCPLLWLPPPERFKPDQQTTHLSMVTSRFSSSVYIPLKDQTRLLFISWGRWNTRGVYLCDTQHCVFKDMYDSYYTFSVNGPFFSNGTVIPAGLYRILLRALRVTGNPERQEDYESWLSPVIGVPLV</sequence>
<feature type="domain" description="C5a peptidase/Subtilisin-like protease SBT2-like Fn3-like" evidence="8">
    <location>
        <begin position="551"/>
        <end position="634"/>
    </location>
</feature>
<dbReference type="Pfam" id="PF00082">
    <property type="entry name" value="Peptidase_S8"/>
    <property type="match status" value="1"/>
</dbReference>
<feature type="active site" description="Charge relay system" evidence="6">
    <location>
        <position position="267"/>
    </location>
</feature>
<keyword evidence="5 6" id="KW-0720">Serine protease</keyword>